<organism evidence="1 2">
    <name type="scientific">Dichotomicrobium thermohalophilum</name>
    <dbReference type="NCBI Taxonomy" id="933063"/>
    <lineage>
        <taxon>Bacteria</taxon>
        <taxon>Pseudomonadati</taxon>
        <taxon>Pseudomonadota</taxon>
        <taxon>Alphaproteobacteria</taxon>
        <taxon>Hyphomicrobiales</taxon>
        <taxon>Hyphomicrobiaceae</taxon>
        <taxon>Dichotomicrobium</taxon>
    </lineage>
</organism>
<sequence length="58" mass="7042">MALTTDEKEQIRAFVRTREQDHERMEKGARELEADPEKRAAWWRRWRHMQAKMNSSVG</sequence>
<dbReference type="RefSeq" id="WP_170144408.1">
    <property type="nucleotide sequence ID" value="NZ_QXDF01000002.1"/>
</dbReference>
<evidence type="ECO:0000313" key="1">
    <source>
        <dbReference type="EMBL" id="RIA47491.1"/>
    </source>
</evidence>
<proteinExistence type="predicted"/>
<comment type="caution">
    <text evidence="1">The sequence shown here is derived from an EMBL/GenBank/DDBJ whole genome shotgun (WGS) entry which is preliminary data.</text>
</comment>
<dbReference type="AlphaFoldDB" id="A0A397PP28"/>
<dbReference type="EMBL" id="QXDF01000002">
    <property type="protein sequence ID" value="RIA47491.1"/>
    <property type="molecule type" value="Genomic_DNA"/>
</dbReference>
<name>A0A397PP28_9HYPH</name>
<reference evidence="1 2" key="1">
    <citation type="submission" date="2018-08" db="EMBL/GenBank/DDBJ databases">
        <title>Genomic Encyclopedia of Archaeal and Bacterial Type Strains, Phase II (KMG-II): from individual species to whole genera.</title>
        <authorList>
            <person name="Goeker M."/>
        </authorList>
    </citation>
    <scope>NUCLEOTIDE SEQUENCE [LARGE SCALE GENOMIC DNA]</scope>
    <source>
        <strain evidence="1 2">DSM 5002</strain>
    </source>
</reference>
<evidence type="ECO:0000313" key="2">
    <source>
        <dbReference type="Proteomes" id="UP000266273"/>
    </source>
</evidence>
<dbReference type="Proteomes" id="UP000266273">
    <property type="component" value="Unassembled WGS sequence"/>
</dbReference>
<gene>
    <name evidence="1" type="ORF">BXY53_2044</name>
</gene>
<protein>
    <submittedName>
        <fullName evidence="1">Uncharacterized protein</fullName>
    </submittedName>
</protein>
<accession>A0A397PP28</accession>
<keyword evidence="2" id="KW-1185">Reference proteome</keyword>